<proteinExistence type="predicted"/>
<dbReference type="AlphaFoldDB" id="A0A919S7F3"/>
<organism evidence="1 2">
    <name type="scientific">Actinoplanes auranticolor</name>
    <dbReference type="NCBI Taxonomy" id="47988"/>
    <lineage>
        <taxon>Bacteria</taxon>
        <taxon>Bacillati</taxon>
        <taxon>Actinomycetota</taxon>
        <taxon>Actinomycetes</taxon>
        <taxon>Micromonosporales</taxon>
        <taxon>Micromonosporaceae</taxon>
        <taxon>Actinoplanes</taxon>
    </lineage>
</organism>
<evidence type="ECO:0000313" key="2">
    <source>
        <dbReference type="Proteomes" id="UP000681340"/>
    </source>
</evidence>
<protein>
    <submittedName>
        <fullName evidence="1">Uncharacterized protein</fullName>
    </submittedName>
</protein>
<accession>A0A919S7F3</accession>
<dbReference type="Proteomes" id="UP000681340">
    <property type="component" value="Unassembled WGS sequence"/>
</dbReference>
<comment type="caution">
    <text evidence="1">The sequence shown here is derived from an EMBL/GenBank/DDBJ whole genome shotgun (WGS) entry which is preliminary data.</text>
</comment>
<dbReference type="EMBL" id="BOQL01000017">
    <property type="protein sequence ID" value="GIM65500.1"/>
    <property type="molecule type" value="Genomic_DNA"/>
</dbReference>
<dbReference type="RefSeq" id="WP_246595003.1">
    <property type="nucleotide sequence ID" value="NZ_BAABEA010000017.1"/>
</dbReference>
<keyword evidence="2" id="KW-1185">Reference proteome</keyword>
<name>A0A919S7F3_9ACTN</name>
<gene>
    <name evidence="1" type="ORF">Aau02nite_17580</name>
</gene>
<evidence type="ECO:0000313" key="1">
    <source>
        <dbReference type="EMBL" id="GIM65500.1"/>
    </source>
</evidence>
<sequence length="83" mass="9182">MLIWRAWTSPKNLAEVVVDIVIDRVWSALGGSCPSVEQHPEVYKYTARPLMGEALGLVSDGIKAQTIALFTAWWGRRSPEALA</sequence>
<reference evidence="1" key="1">
    <citation type="submission" date="2021-03" db="EMBL/GenBank/DDBJ databases">
        <title>Whole genome shotgun sequence of Actinoplanes auranticolor NBRC 12245.</title>
        <authorList>
            <person name="Komaki H."/>
            <person name="Tamura T."/>
        </authorList>
    </citation>
    <scope>NUCLEOTIDE SEQUENCE</scope>
    <source>
        <strain evidence="1">NBRC 12245</strain>
    </source>
</reference>